<evidence type="ECO:0000259" key="2">
    <source>
        <dbReference type="Pfam" id="PF02230"/>
    </source>
</evidence>
<dbReference type="InParanoid" id="A0BD45"/>
<dbReference type="PANTHER" id="PTHR12277">
    <property type="entry name" value="ALPHA/BETA HYDROLASE DOMAIN-CONTAINING PROTEIN"/>
    <property type="match status" value="1"/>
</dbReference>
<gene>
    <name evidence="3" type="ORF">GSPATT00004556001</name>
</gene>
<dbReference type="InterPro" id="IPR029058">
    <property type="entry name" value="AB_hydrolase_fold"/>
</dbReference>
<feature type="domain" description="Phospholipase/carboxylesterase/thioesterase" evidence="2">
    <location>
        <begin position="196"/>
        <end position="325"/>
    </location>
</feature>
<name>A0BD45_PARTE</name>
<evidence type="ECO:0000313" key="3">
    <source>
        <dbReference type="EMBL" id="CAK56462.1"/>
    </source>
</evidence>
<dbReference type="STRING" id="5888.A0BD45"/>
<proteinExistence type="predicted"/>
<dbReference type="PANTHER" id="PTHR12277:SF81">
    <property type="entry name" value="PROTEIN ABHD13"/>
    <property type="match status" value="1"/>
</dbReference>
<dbReference type="eggNOG" id="KOG1552">
    <property type="taxonomic scope" value="Eukaryota"/>
</dbReference>
<dbReference type="AlphaFoldDB" id="A0BD45"/>
<organism evidence="3 4">
    <name type="scientific">Paramecium tetraurelia</name>
    <dbReference type="NCBI Taxonomy" id="5888"/>
    <lineage>
        <taxon>Eukaryota</taxon>
        <taxon>Sar</taxon>
        <taxon>Alveolata</taxon>
        <taxon>Ciliophora</taxon>
        <taxon>Intramacronucleata</taxon>
        <taxon>Oligohymenophorea</taxon>
        <taxon>Peniculida</taxon>
        <taxon>Parameciidae</taxon>
        <taxon>Paramecium</taxon>
    </lineage>
</organism>
<protein>
    <recommendedName>
        <fullName evidence="2">Phospholipase/carboxylesterase/thioesterase domain-containing protein</fullName>
    </recommendedName>
</protein>
<dbReference type="InterPro" id="IPR003140">
    <property type="entry name" value="PLipase/COase/thioEstase"/>
</dbReference>
<feature type="signal peptide" evidence="1">
    <location>
        <begin position="1"/>
        <end position="23"/>
    </location>
</feature>
<dbReference type="Pfam" id="PF02230">
    <property type="entry name" value="Abhydrolase_2"/>
    <property type="match status" value="1"/>
</dbReference>
<keyword evidence="1" id="KW-0732">Signal</keyword>
<dbReference type="HOGENOM" id="CLU_848525_0_0_1"/>
<evidence type="ECO:0000313" key="4">
    <source>
        <dbReference type="Proteomes" id="UP000000600"/>
    </source>
</evidence>
<dbReference type="OMA" id="QNINKEW"/>
<feature type="chain" id="PRO_5002622280" description="Phospholipase/carboxylesterase/thioesterase domain-containing protein" evidence="1">
    <location>
        <begin position="24"/>
        <end position="328"/>
    </location>
</feature>
<dbReference type="Gene3D" id="3.40.50.1820">
    <property type="entry name" value="alpha/beta hydrolase"/>
    <property type="match status" value="1"/>
</dbReference>
<dbReference type="KEGG" id="ptm:GSPATT00004556001"/>
<dbReference type="GO" id="GO:0016787">
    <property type="term" value="F:hydrolase activity"/>
    <property type="evidence" value="ECO:0007669"/>
    <property type="project" value="InterPro"/>
</dbReference>
<sequence length="328" mass="37631">MKTCKLKCCLFLIFCNLKDKLLGWFVFKPINPTYQFQEQDLQNSNLQECSIQSEQFSINLIKSSSLSLEDKLLSNKHSLIKSQKTKLSFYSIQLRQNINKEWPNDLEIEGLYLDTKNGRLALALIKPIKYETKMVLIHSHSNHPDIGCCIDEYIDFCNKFKIMVIGYDYPGYGLSQGVTSQDSIFNAIECVYHFVLSLGFQNSQIILYGQSLGTSPSLYLASQVKIGGVIIKSSFKSILSIISNHQQLHKSDIFRNYEMIENVMSPVLIIHGKLDKLVDIKQIMELSQRAKNLIEIFIIDDGNHNDFGSQSKEFNEKMQNFINILQTL</sequence>
<reference evidence="3 4" key="1">
    <citation type="journal article" date="2006" name="Nature">
        <title>Global trends of whole-genome duplications revealed by the ciliate Paramecium tetraurelia.</title>
        <authorList>
            <consortium name="Genoscope"/>
            <person name="Aury J.-M."/>
            <person name="Jaillon O."/>
            <person name="Duret L."/>
            <person name="Noel B."/>
            <person name="Jubin C."/>
            <person name="Porcel B.M."/>
            <person name="Segurens B."/>
            <person name="Daubin V."/>
            <person name="Anthouard V."/>
            <person name="Aiach N."/>
            <person name="Arnaiz O."/>
            <person name="Billaut A."/>
            <person name="Beisson J."/>
            <person name="Blanc I."/>
            <person name="Bouhouche K."/>
            <person name="Camara F."/>
            <person name="Duharcourt S."/>
            <person name="Guigo R."/>
            <person name="Gogendeau D."/>
            <person name="Katinka M."/>
            <person name="Keller A.-M."/>
            <person name="Kissmehl R."/>
            <person name="Klotz C."/>
            <person name="Koll F."/>
            <person name="Le Moue A."/>
            <person name="Lepere C."/>
            <person name="Malinsky S."/>
            <person name="Nowacki M."/>
            <person name="Nowak J.K."/>
            <person name="Plattner H."/>
            <person name="Poulain J."/>
            <person name="Ruiz F."/>
            <person name="Serrano V."/>
            <person name="Zagulski M."/>
            <person name="Dessen P."/>
            <person name="Betermier M."/>
            <person name="Weissenbach J."/>
            <person name="Scarpelli C."/>
            <person name="Schachter V."/>
            <person name="Sperling L."/>
            <person name="Meyer E."/>
            <person name="Cohen J."/>
            <person name="Wincker P."/>
        </authorList>
    </citation>
    <scope>NUCLEOTIDE SEQUENCE [LARGE SCALE GENOMIC DNA]</scope>
    <source>
        <strain evidence="3 4">Stock d4-2</strain>
    </source>
</reference>
<evidence type="ECO:0000256" key="1">
    <source>
        <dbReference type="SAM" id="SignalP"/>
    </source>
</evidence>
<dbReference type="RefSeq" id="XP_001423860.1">
    <property type="nucleotide sequence ID" value="XM_001423823.1"/>
</dbReference>
<dbReference type="SUPFAM" id="SSF53474">
    <property type="entry name" value="alpha/beta-Hydrolases"/>
    <property type="match status" value="1"/>
</dbReference>
<dbReference type="OrthoDB" id="446723at2759"/>
<keyword evidence="4" id="KW-1185">Reference proteome</keyword>
<dbReference type="EMBL" id="CT867986">
    <property type="protein sequence ID" value="CAK56462.1"/>
    <property type="molecule type" value="Genomic_DNA"/>
</dbReference>
<accession>A0BD45</accession>
<dbReference type="GeneID" id="5009644"/>
<dbReference type="Proteomes" id="UP000000600">
    <property type="component" value="Unassembled WGS sequence"/>
</dbReference>